<proteinExistence type="predicted"/>
<protein>
    <submittedName>
        <fullName evidence="2">Uncharacterized protein</fullName>
    </submittedName>
</protein>
<keyword evidence="3" id="KW-1185">Reference proteome</keyword>
<evidence type="ECO:0000313" key="3">
    <source>
        <dbReference type="Proteomes" id="UP000240506"/>
    </source>
</evidence>
<accession>A0A380A4D1</accession>
<evidence type="ECO:0000313" key="1">
    <source>
        <dbReference type="EMBL" id="PTA50553.1"/>
    </source>
</evidence>
<dbReference type="RefSeq" id="WP_076499510.1">
    <property type="nucleotide sequence ID" value="NZ_BPFE01000066.1"/>
</dbReference>
<dbReference type="EMBL" id="PYSG01000002">
    <property type="protein sequence ID" value="PTA50553.1"/>
    <property type="molecule type" value="Genomic_DNA"/>
</dbReference>
<reference evidence="1 3" key="2">
    <citation type="submission" date="2018-04" db="EMBL/GenBank/DDBJ databases">
        <title>Genomic sequence of a freshwater isolate of Shewanella morhuae.</title>
        <authorList>
            <person name="Castillo D.E."/>
            <person name="Gram L."/>
        </authorList>
    </citation>
    <scope>NUCLEOTIDE SEQUENCE [LARGE SCALE GENOMIC DNA]</scope>
    <source>
        <strain evidence="1 3">CW7</strain>
    </source>
</reference>
<sequence>MSKPTTRIAMQTMIGNIKDKIPLNLEEAQMCQGECLGCSKKMLEMLDTEISYWQCSDTEPGLKDLKNLQNISERTYKILKRNRLVP</sequence>
<name>A0A1N6XVJ7_9GAMM</name>
<dbReference type="EMBL" id="UGYV01000001">
    <property type="protein sequence ID" value="SUI73114.1"/>
    <property type="molecule type" value="Genomic_DNA"/>
</dbReference>
<evidence type="ECO:0000313" key="2">
    <source>
        <dbReference type="EMBL" id="SUI73114.1"/>
    </source>
</evidence>
<dbReference type="Proteomes" id="UP000240506">
    <property type="component" value="Unassembled WGS sequence"/>
</dbReference>
<organism evidence="2 4">
    <name type="scientific">Shewanella morhuae</name>
    <dbReference type="NCBI Taxonomy" id="365591"/>
    <lineage>
        <taxon>Bacteria</taxon>
        <taxon>Pseudomonadati</taxon>
        <taxon>Pseudomonadota</taxon>
        <taxon>Gammaproteobacteria</taxon>
        <taxon>Alteromonadales</taxon>
        <taxon>Shewanellaceae</taxon>
        <taxon>Shewanella</taxon>
    </lineage>
</organism>
<dbReference type="OrthoDB" id="6238348at2"/>
<dbReference type="STRING" id="365591.SAMN05421840_10825"/>
<evidence type="ECO:0000313" key="4">
    <source>
        <dbReference type="Proteomes" id="UP000255061"/>
    </source>
</evidence>
<accession>A0A1N6XVJ7</accession>
<reference evidence="2 4" key="3">
    <citation type="submission" date="2018-06" db="EMBL/GenBank/DDBJ databases">
        <authorList>
            <consortium name="Pathogen Informatics"/>
            <person name="Doyle S."/>
        </authorList>
    </citation>
    <scope>NUCLEOTIDE SEQUENCE [LARGE SCALE GENOMIC DNA]</scope>
    <source>
        <strain evidence="2 4">NCTC10736</strain>
    </source>
</reference>
<reference evidence="1" key="1">
    <citation type="submission" date="2018-03" db="EMBL/GenBank/DDBJ databases">
        <authorList>
            <person name="Dailey F.E."/>
        </authorList>
    </citation>
    <scope>NUCLEOTIDE SEQUENCE</scope>
    <source>
        <strain evidence="1">CW7</strain>
    </source>
</reference>
<dbReference type="Proteomes" id="UP000255061">
    <property type="component" value="Unassembled WGS sequence"/>
</dbReference>
<gene>
    <name evidence="1" type="ORF">C9I43_08585</name>
    <name evidence="2" type="ORF">NCTC10736_01510</name>
</gene>
<dbReference type="AlphaFoldDB" id="A0A1N6XVJ7"/>